<keyword evidence="2" id="KW-1003">Cell membrane</keyword>
<dbReference type="EMBL" id="AP027151">
    <property type="protein sequence ID" value="BDV43126.1"/>
    <property type="molecule type" value="Genomic_DNA"/>
</dbReference>
<keyword evidence="4 6" id="KW-1133">Transmembrane helix</keyword>
<evidence type="ECO:0000256" key="2">
    <source>
        <dbReference type="ARBA" id="ARBA00022475"/>
    </source>
</evidence>
<dbReference type="NCBIfam" id="TIGR00374">
    <property type="entry name" value="flippase-like domain"/>
    <property type="match status" value="1"/>
</dbReference>
<feature type="transmembrane region" description="Helical" evidence="6">
    <location>
        <begin position="156"/>
        <end position="177"/>
    </location>
</feature>
<accession>A0ABM8EL10</accession>
<name>A0ABM8EL10_9BACT</name>
<proteinExistence type="predicted"/>
<feature type="transmembrane region" description="Helical" evidence="6">
    <location>
        <begin position="198"/>
        <end position="217"/>
    </location>
</feature>
<keyword evidence="8" id="KW-1185">Reference proteome</keyword>
<evidence type="ECO:0000256" key="3">
    <source>
        <dbReference type="ARBA" id="ARBA00022692"/>
    </source>
</evidence>
<dbReference type="PANTHER" id="PTHR39087:SF2">
    <property type="entry name" value="UPF0104 MEMBRANE PROTEIN MJ1595"/>
    <property type="match status" value="1"/>
</dbReference>
<feature type="transmembrane region" description="Helical" evidence="6">
    <location>
        <begin position="300"/>
        <end position="321"/>
    </location>
</feature>
<feature type="transmembrane region" description="Helical" evidence="6">
    <location>
        <begin position="275"/>
        <end position="293"/>
    </location>
</feature>
<feature type="transmembrane region" description="Helical" evidence="6">
    <location>
        <begin position="125"/>
        <end position="144"/>
    </location>
</feature>
<sequence>MTAVLFDRRLWLGIGISAGCLLLLVRSVNGTDVLHALGGVNGWYLIPAVAITFLGYFFRAIRWRYLLAPLKKSSLANLYSATLIGYMANNLLPARLGEFVRAYALADRERLESSSVFATLVLDRLADGFTVLLLLLVTVFTLHLPAGHQSVQEGLFIGGYATLALYVTVIIFLVLLKKNTLKTLRFLERLLRPFPARLSSKVIPLIGSFLAGVRISPVGAERWGIVISSLVIWGLAILPIDLACRAFGLALPLPVSAFILVLLVFAVMIPASPGFVGTYHAACVYGLLAFGVSREEALSIAIVIHGINFFPVIIAGLFSLWKANLSLGALGKRAGK</sequence>
<feature type="transmembrane region" description="Helical" evidence="6">
    <location>
        <begin position="40"/>
        <end position="58"/>
    </location>
</feature>
<dbReference type="PANTHER" id="PTHR39087">
    <property type="entry name" value="UPF0104 MEMBRANE PROTEIN MJ1595"/>
    <property type="match status" value="1"/>
</dbReference>
<evidence type="ECO:0000256" key="6">
    <source>
        <dbReference type="SAM" id="Phobius"/>
    </source>
</evidence>
<dbReference type="InterPro" id="IPR022791">
    <property type="entry name" value="L-PG_synthase/AglD"/>
</dbReference>
<feature type="transmembrane region" description="Helical" evidence="6">
    <location>
        <begin position="249"/>
        <end position="269"/>
    </location>
</feature>
<keyword evidence="3 6" id="KW-0812">Transmembrane</keyword>
<reference evidence="7 8" key="1">
    <citation type="submission" date="2022-12" db="EMBL/GenBank/DDBJ databases">
        <title>Polyphasic characterization of Geotalea uranireducens NIT-SL11 newly isolated from a complex of sewage sludge and microbially reduced graphene oxide.</title>
        <authorList>
            <person name="Xie L."/>
            <person name="Yoshida N."/>
            <person name="Meng L."/>
        </authorList>
    </citation>
    <scope>NUCLEOTIDE SEQUENCE [LARGE SCALE GENOMIC DNA]</scope>
    <source>
        <strain evidence="7 8">NIT-SL11</strain>
    </source>
</reference>
<protein>
    <submittedName>
        <fullName evidence="7">Membrane protein</fullName>
    </submittedName>
</protein>
<evidence type="ECO:0000256" key="4">
    <source>
        <dbReference type="ARBA" id="ARBA00022989"/>
    </source>
</evidence>
<comment type="subcellular location">
    <subcellularLocation>
        <location evidence="1">Cell membrane</location>
        <topology evidence="1">Multi-pass membrane protein</topology>
    </subcellularLocation>
</comment>
<keyword evidence="5 6" id="KW-0472">Membrane</keyword>
<evidence type="ECO:0000256" key="1">
    <source>
        <dbReference type="ARBA" id="ARBA00004651"/>
    </source>
</evidence>
<dbReference type="Pfam" id="PF03706">
    <property type="entry name" value="LPG_synthase_TM"/>
    <property type="match status" value="1"/>
</dbReference>
<organism evidence="7 8">
    <name type="scientific">Geotalea uraniireducens</name>
    <dbReference type="NCBI Taxonomy" id="351604"/>
    <lineage>
        <taxon>Bacteria</taxon>
        <taxon>Pseudomonadati</taxon>
        <taxon>Thermodesulfobacteriota</taxon>
        <taxon>Desulfuromonadia</taxon>
        <taxon>Geobacterales</taxon>
        <taxon>Geobacteraceae</taxon>
        <taxon>Geotalea</taxon>
    </lineage>
</organism>
<dbReference type="RefSeq" id="WP_281999243.1">
    <property type="nucleotide sequence ID" value="NZ_AP027151.1"/>
</dbReference>
<evidence type="ECO:0000256" key="5">
    <source>
        <dbReference type="ARBA" id="ARBA00023136"/>
    </source>
</evidence>
<evidence type="ECO:0000313" key="8">
    <source>
        <dbReference type="Proteomes" id="UP001317705"/>
    </source>
</evidence>
<feature type="transmembrane region" description="Helical" evidence="6">
    <location>
        <begin position="223"/>
        <end position="242"/>
    </location>
</feature>
<evidence type="ECO:0000313" key="7">
    <source>
        <dbReference type="EMBL" id="BDV43126.1"/>
    </source>
</evidence>
<dbReference type="Proteomes" id="UP001317705">
    <property type="component" value="Chromosome"/>
</dbReference>
<gene>
    <name evidence="7" type="ORF">GURASL_20490</name>
</gene>